<gene>
    <name evidence="1" type="ORF">FGF67_06060</name>
</gene>
<keyword evidence="2" id="KW-1185">Reference proteome</keyword>
<protein>
    <submittedName>
        <fullName evidence="1">Uncharacterized protein</fullName>
    </submittedName>
</protein>
<evidence type="ECO:0000313" key="1">
    <source>
        <dbReference type="EMBL" id="TNJ45272.1"/>
    </source>
</evidence>
<dbReference type="RefSeq" id="WP_139695752.1">
    <property type="nucleotide sequence ID" value="NZ_CP074074.1"/>
</dbReference>
<name>A0A5C4SP61_9FLAO</name>
<sequence length="201" mass="22472">MKTLKLLFVLGSLTYSLMTCQDNQDLITEDHLTEMNSKTSKHVEVPFKSKLHTAQAEDALTVICSATSPTDFWGLEHQVGDGSATHVGEFTIDLKFCFHVVLNQNGMPDFEGGFGEYSGDNEPIPLQSANGDLLYISATSDGKLIPIQHEHYIFEFFDKWVITGGTGRFENAYGEFTWHGLVRNDDTGTDHTWEGTIIFNK</sequence>
<reference evidence="1 2" key="1">
    <citation type="submission" date="2019-05" db="EMBL/GenBank/DDBJ databases">
        <title>Tamlana fucoidanivorans sp. nov., isolated from the surface of algae collected from Fujian province in China.</title>
        <authorList>
            <person name="Li J."/>
        </authorList>
    </citation>
    <scope>NUCLEOTIDE SEQUENCE [LARGE SCALE GENOMIC DNA]</scope>
    <source>
        <strain evidence="1 2">CW2-9</strain>
    </source>
</reference>
<proteinExistence type="predicted"/>
<evidence type="ECO:0000313" key="2">
    <source>
        <dbReference type="Proteomes" id="UP000308713"/>
    </source>
</evidence>
<comment type="caution">
    <text evidence="1">The sequence shown here is derived from an EMBL/GenBank/DDBJ whole genome shotgun (WGS) entry which is preliminary data.</text>
</comment>
<dbReference type="OrthoDB" id="1430560at2"/>
<accession>A0A5C4SP61</accession>
<dbReference type="AlphaFoldDB" id="A0A5C4SP61"/>
<organism evidence="1 2">
    <name type="scientific">Allotamlana fucoidanivorans</name>
    <dbReference type="NCBI Taxonomy" id="2583814"/>
    <lineage>
        <taxon>Bacteria</taxon>
        <taxon>Pseudomonadati</taxon>
        <taxon>Bacteroidota</taxon>
        <taxon>Flavobacteriia</taxon>
        <taxon>Flavobacteriales</taxon>
        <taxon>Flavobacteriaceae</taxon>
        <taxon>Allotamlana</taxon>
    </lineage>
</organism>
<dbReference type="EMBL" id="VDCS01000005">
    <property type="protein sequence ID" value="TNJ45272.1"/>
    <property type="molecule type" value="Genomic_DNA"/>
</dbReference>
<dbReference type="Proteomes" id="UP000308713">
    <property type="component" value="Unassembled WGS sequence"/>
</dbReference>